<evidence type="ECO:0000259" key="9">
    <source>
        <dbReference type="PROSITE" id="PS50110"/>
    </source>
</evidence>
<dbReference type="Pfam" id="PF00989">
    <property type="entry name" value="PAS"/>
    <property type="match status" value="1"/>
</dbReference>
<dbReference type="SMART" id="SM00448">
    <property type="entry name" value="REC"/>
    <property type="match status" value="1"/>
</dbReference>
<keyword evidence="12" id="KW-1185">Reference proteome</keyword>
<feature type="modified residue" description="4-aspartylphosphate" evidence="6">
    <location>
        <position position="868"/>
    </location>
</feature>
<dbReference type="CDD" id="cd00082">
    <property type="entry name" value="HisKA"/>
    <property type="match status" value="1"/>
</dbReference>
<dbReference type="InterPro" id="IPR013767">
    <property type="entry name" value="PAS_fold"/>
</dbReference>
<dbReference type="GO" id="GO:0006355">
    <property type="term" value="P:regulation of DNA-templated transcription"/>
    <property type="evidence" value="ECO:0007669"/>
    <property type="project" value="InterPro"/>
</dbReference>
<evidence type="ECO:0000313" key="12">
    <source>
        <dbReference type="Proteomes" id="UP000799778"/>
    </source>
</evidence>
<dbReference type="GeneID" id="54278764"/>
<dbReference type="SUPFAM" id="SSF52172">
    <property type="entry name" value="CheY-like"/>
    <property type="match status" value="1"/>
</dbReference>
<gene>
    <name evidence="11" type="ORF">BU24DRAFT_160109</name>
</gene>
<dbReference type="InterPro" id="IPR003661">
    <property type="entry name" value="HisK_dim/P_dom"/>
</dbReference>
<dbReference type="Proteomes" id="UP000799778">
    <property type="component" value="Unassembled WGS sequence"/>
</dbReference>
<dbReference type="CDD" id="cd17546">
    <property type="entry name" value="REC_hyHK_CKI1_RcsC-like"/>
    <property type="match status" value="1"/>
</dbReference>
<dbReference type="SUPFAM" id="SSF55785">
    <property type="entry name" value="PYP-like sensor domain (PAS domain)"/>
    <property type="match status" value="1"/>
</dbReference>
<evidence type="ECO:0000313" key="11">
    <source>
        <dbReference type="EMBL" id="KAF2017820.1"/>
    </source>
</evidence>
<dbReference type="EMBL" id="ML978068">
    <property type="protein sequence ID" value="KAF2017820.1"/>
    <property type="molecule type" value="Genomic_DNA"/>
</dbReference>
<evidence type="ECO:0000256" key="7">
    <source>
        <dbReference type="SAM" id="MobiDB-lite"/>
    </source>
</evidence>
<sequence length="963" mass="107510">MHDMPTPPPETGELTAALPPPTGALGAKEPYDWTEDLPQTDHVRFFRSTDWSRTKLGPLETWDSTLRLFTRLVLADSRAACLWWGPDYVAIYNEAYMPLSAQAHPKLMGSPFIEGYPDLWPYIKEYFDKAAETGRGVDYSSAVSLMVERKGWREEAFFNGNFVPMSSGPTNKPEGFYNSLFEVTSQRLAERRTMMLNRMASVPDFQPDRACDHILKTLETNGNDIPLAMLYETDTTNGPTTLRLRGQIGLPQGHNLLVDGQSIDSDEGIIPDCRLAGSSIRIIDYDERFGSISWRGFGSPSNKIAVLPIISGSRSFGYLIVGTNPCRPFDDECQQFLKDLSRMVSSIIVAAVNAEEAQMRQQQLENDLAFSDTKLRHLIEHASVGMVHISLDGNMLWANDHYYSLCGTTAQEQLEKLAFFDVFIEEDKPTAKEVWESLVKGANHHVSVELRLKRLYTSPVGDPEPAQIQVLAFPYREDGQVKSIMACATDISKLKWAQTFQARLAAEAREAKRQQEAFIDVVSHEMRNPLSAIVHCADGISNSLEEYQSKTADTPQQYLDVLKENVSSANIIMECAHHQKRIIDDVLTLSKLDSMLLSITPSAVKPAKLINSIVAIFEAELKSNGIRYDIKADPSIFQASVDYLYLDPSRVTQIFINLLTNAIKFVKTTSEPRISIRYGASLFEPRNLFPSDMFWADKSKDFCDVTANSEWGHGEEVFLTFMVKDTGIGLKGKEIHKIFERFGQANVRTHVKYGGSGLGLFISKELSEKQGGEIGVSSSPGEGSTFGFYVKTRRVERKPQTLSELMQQSSGTEDQQQLHVLLVEDNLINQKVLGKQLRKAGCTVEVANHGLEALNTLEKSSFDVVLMDLEMPVLDGLSAMREIRKKQHDGKLPEPLPIIAVTANVRQEQIMTAMDAGADRVMQKPFRAVDLVNMMKDLVPQVTTPGTEPGTPGLSERLNEILG</sequence>
<dbReference type="InterPro" id="IPR004358">
    <property type="entry name" value="Sig_transdc_His_kin-like_C"/>
</dbReference>
<feature type="domain" description="PAS" evidence="10">
    <location>
        <begin position="371"/>
        <end position="442"/>
    </location>
</feature>
<keyword evidence="3 6" id="KW-0597">Phosphoprotein</keyword>
<dbReference type="Gene3D" id="3.30.450.40">
    <property type="match status" value="1"/>
</dbReference>
<dbReference type="SUPFAM" id="SSF55781">
    <property type="entry name" value="GAF domain-like"/>
    <property type="match status" value="1"/>
</dbReference>
<evidence type="ECO:0000256" key="6">
    <source>
        <dbReference type="PROSITE-ProRule" id="PRU00169"/>
    </source>
</evidence>
<evidence type="ECO:0000256" key="4">
    <source>
        <dbReference type="ARBA" id="ARBA00022679"/>
    </source>
</evidence>
<feature type="domain" description="Response regulatory" evidence="9">
    <location>
        <begin position="819"/>
        <end position="939"/>
    </location>
</feature>
<dbReference type="InterPro" id="IPR036890">
    <property type="entry name" value="HATPase_C_sf"/>
</dbReference>
<dbReference type="Gene3D" id="3.30.450.20">
    <property type="entry name" value="PAS domain"/>
    <property type="match status" value="2"/>
</dbReference>
<dbReference type="SUPFAM" id="SSF47384">
    <property type="entry name" value="Homodimeric domain of signal transducing histidine kinase"/>
    <property type="match status" value="1"/>
</dbReference>
<evidence type="ECO:0000256" key="3">
    <source>
        <dbReference type="ARBA" id="ARBA00022553"/>
    </source>
</evidence>
<dbReference type="OrthoDB" id="60033at2759"/>
<dbReference type="PRINTS" id="PR00344">
    <property type="entry name" value="BCTRLSENSOR"/>
</dbReference>
<dbReference type="Pfam" id="PF00072">
    <property type="entry name" value="Response_reg"/>
    <property type="match status" value="1"/>
</dbReference>
<accession>A0A6A5XYV8</accession>
<dbReference type="GO" id="GO:0000155">
    <property type="term" value="F:phosphorelay sensor kinase activity"/>
    <property type="evidence" value="ECO:0007669"/>
    <property type="project" value="InterPro"/>
</dbReference>
<dbReference type="NCBIfam" id="TIGR00229">
    <property type="entry name" value="sensory_box"/>
    <property type="match status" value="1"/>
</dbReference>
<evidence type="ECO:0000256" key="5">
    <source>
        <dbReference type="ARBA" id="ARBA00022777"/>
    </source>
</evidence>
<dbReference type="InterPro" id="IPR003594">
    <property type="entry name" value="HATPase_dom"/>
</dbReference>
<dbReference type="InterPro" id="IPR001789">
    <property type="entry name" value="Sig_transdc_resp-reg_receiver"/>
</dbReference>
<feature type="region of interest" description="Disordered" evidence="7">
    <location>
        <begin position="1"/>
        <end position="31"/>
    </location>
</feature>
<dbReference type="AlphaFoldDB" id="A0A6A5XYV8"/>
<dbReference type="SMART" id="SM00091">
    <property type="entry name" value="PAS"/>
    <property type="match status" value="1"/>
</dbReference>
<dbReference type="SMART" id="SM00387">
    <property type="entry name" value="HATPase_c"/>
    <property type="match status" value="1"/>
</dbReference>
<reference evidence="11" key="1">
    <citation type="journal article" date="2020" name="Stud. Mycol.">
        <title>101 Dothideomycetes genomes: a test case for predicting lifestyles and emergence of pathogens.</title>
        <authorList>
            <person name="Haridas S."/>
            <person name="Albert R."/>
            <person name="Binder M."/>
            <person name="Bloem J."/>
            <person name="Labutti K."/>
            <person name="Salamov A."/>
            <person name="Andreopoulos B."/>
            <person name="Baker S."/>
            <person name="Barry K."/>
            <person name="Bills G."/>
            <person name="Bluhm B."/>
            <person name="Cannon C."/>
            <person name="Castanera R."/>
            <person name="Culley D."/>
            <person name="Daum C."/>
            <person name="Ezra D."/>
            <person name="Gonzalez J."/>
            <person name="Henrissat B."/>
            <person name="Kuo A."/>
            <person name="Liang C."/>
            <person name="Lipzen A."/>
            <person name="Lutzoni F."/>
            <person name="Magnuson J."/>
            <person name="Mondo S."/>
            <person name="Nolan M."/>
            <person name="Ohm R."/>
            <person name="Pangilinan J."/>
            <person name="Park H.-J."/>
            <person name="Ramirez L."/>
            <person name="Alfaro M."/>
            <person name="Sun H."/>
            <person name="Tritt A."/>
            <person name="Yoshinaga Y."/>
            <person name="Zwiers L.-H."/>
            <person name="Turgeon B."/>
            <person name="Goodwin S."/>
            <person name="Spatafora J."/>
            <person name="Crous P."/>
            <person name="Grigoriev I."/>
        </authorList>
    </citation>
    <scope>NUCLEOTIDE SEQUENCE</scope>
    <source>
        <strain evidence="11">CBS 175.79</strain>
    </source>
</reference>
<dbReference type="InterPro" id="IPR000014">
    <property type="entry name" value="PAS"/>
</dbReference>
<dbReference type="SUPFAM" id="SSF55874">
    <property type="entry name" value="ATPase domain of HSP90 chaperone/DNA topoisomerase II/histidine kinase"/>
    <property type="match status" value="1"/>
</dbReference>
<feature type="domain" description="Histidine kinase" evidence="8">
    <location>
        <begin position="521"/>
        <end position="794"/>
    </location>
</feature>
<dbReference type="InterPro" id="IPR029016">
    <property type="entry name" value="GAF-like_dom_sf"/>
</dbReference>
<dbReference type="RefSeq" id="XP_033386159.1">
    <property type="nucleotide sequence ID" value="XM_033521367.1"/>
</dbReference>
<protein>
    <recommendedName>
        <fullName evidence="2">histidine kinase</fullName>
        <ecNumber evidence="2">2.7.13.3</ecNumber>
    </recommendedName>
</protein>
<name>A0A6A5XYV8_9PLEO</name>
<proteinExistence type="predicted"/>
<keyword evidence="4" id="KW-0808">Transferase</keyword>
<dbReference type="Pfam" id="PF00512">
    <property type="entry name" value="HisKA"/>
    <property type="match status" value="1"/>
</dbReference>
<dbReference type="Gene3D" id="1.10.287.130">
    <property type="match status" value="1"/>
</dbReference>
<dbReference type="Pfam" id="PF02518">
    <property type="entry name" value="HATPase_c"/>
    <property type="match status" value="1"/>
</dbReference>
<comment type="catalytic activity">
    <reaction evidence="1">
        <text>ATP + protein L-histidine = ADP + protein N-phospho-L-histidine.</text>
        <dbReference type="EC" id="2.7.13.3"/>
    </reaction>
</comment>
<feature type="compositionally biased region" description="Pro residues" evidence="7">
    <location>
        <begin position="1"/>
        <end position="10"/>
    </location>
</feature>
<dbReference type="PROSITE" id="PS50112">
    <property type="entry name" value="PAS"/>
    <property type="match status" value="1"/>
</dbReference>
<evidence type="ECO:0000256" key="2">
    <source>
        <dbReference type="ARBA" id="ARBA00012438"/>
    </source>
</evidence>
<keyword evidence="5" id="KW-0418">Kinase</keyword>
<organism evidence="11 12">
    <name type="scientific">Aaosphaeria arxii CBS 175.79</name>
    <dbReference type="NCBI Taxonomy" id="1450172"/>
    <lineage>
        <taxon>Eukaryota</taxon>
        <taxon>Fungi</taxon>
        <taxon>Dikarya</taxon>
        <taxon>Ascomycota</taxon>
        <taxon>Pezizomycotina</taxon>
        <taxon>Dothideomycetes</taxon>
        <taxon>Pleosporomycetidae</taxon>
        <taxon>Pleosporales</taxon>
        <taxon>Pleosporales incertae sedis</taxon>
        <taxon>Aaosphaeria</taxon>
    </lineage>
</organism>
<dbReference type="InterPro" id="IPR011006">
    <property type="entry name" value="CheY-like_superfamily"/>
</dbReference>
<evidence type="ECO:0000256" key="1">
    <source>
        <dbReference type="ARBA" id="ARBA00000085"/>
    </source>
</evidence>
<dbReference type="InterPro" id="IPR036097">
    <property type="entry name" value="HisK_dim/P_sf"/>
</dbReference>
<dbReference type="PROSITE" id="PS50109">
    <property type="entry name" value="HIS_KIN"/>
    <property type="match status" value="1"/>
</dbReference>
<evidence type="ECO:0000259" key="10">
    <source>
        <dbReference type="PROSITE" id="PS50112"/>
    </source>
</evidence>
<feature type="region of interest" description="Disordered" evidence="7">
    <location>
        <begin position="943"/>
        <end position="963"/>
    </location>
</feature>
<evidence type="ECO:0000259" key="8">
    <source>
        <dbReference type="PROSITE" id="PS50109"/>
    </source>
</evidence>
<dbReference type="InterPro" id="IPR005467">
    <property type="entry name" value="His_kinase_dom"/>
</dbReference>
<dbReference type="PANTHER" id="PTHR43047">
    <property type="entry name" value="TWO-COMPONENT HISTIDINE PROTEIN KINASE"/>
    <property type="match status" value="1"/>
</dbReference>
<feature type="compositionally biased region" description="Low complexity" evidence="7">
    <location>
        <begin position="943"/>
        <end position="953"/>
    </location>
</feature>
<dbReference type="PROSITE" id="PS50110">
    <property type="entry name" value="RESPONSE_REGULATORY"/>
    <property type="match status" value="1"/>
</dbReference>
<dbReference type="SMART" id="SM00388">
    <property type="entry name" value="HisKA"/>
    <property type="match status" value="1"/>
</dbReference>
<dbReference type="InterPro" id="IPR035965">
    <property type="entry name" value="PAS-like_dom_sf"/>
</dbReference>
<dbReference type="EC" id="2.7.13.3" evidence="2"/>
<dbReference type="Gene3D" id="3.40.50.2300">
    <property type="match status" value="1"/>
</dbReference>
<dbReference type="Gene3D" id="3.30.565.10">
    <property type="entry name" value="Histidine kinase-like ATPase, C-terminal domain"/>
    <property type="match status" value="1"/>
</dbReference>